<feature type="transmembrane region" description="Helical" evidence="1">
    <location>
        <begin position="205"/>
        <end position="227"/>
    </location>
</feature>
<dbReference type="PATRIC" id="fig|1008153.3.peg.4040"/>
<feature type="transmembrane region" description="Helical" evidence="1">
    <location>
        <begin position="175"/>
        <end position="193"/>
    </location>
</feature>
<keyword evidence="1" id="KW-0472">Membrane</keyword>
<keyword evidence="1" id="KW-0812">Transmembrane</keyword>
<proteinExistence type="predicted"/>
<dbReference type="Pfam" id="PF01889">
    <property type="entry name" value="DUF63"/>
    <property type="match status" value="1"/>
</dbReference>
<sequence>MSTVTRRVETALPDTGIREWWALYLLAQVVLVGVALLAFPSLVYDRFVWQYLWGPVVADAAGQPVTHEGIRAVRGYNAVNTMTYLAVVVYSLPGLRAYLDALDVSFDARLAYGFAPIIVAGGAMRALEDIGLLGDYSVWFITPSIYFVVTAVTVLALGILITYYSFEAYRRTGTYYMRNAAIGFGIITLGVFIEGVLFEFGGLDLTLVHIIESVAIGLGFVVLLISLRR</sequence>
<dbReference type="PANTHER" id="PTHR40700:SF1">
    <property type="entry name" value="DUF63 DOMAIN-CONTAINING PROTEIN"/>
    <property type="match status" value="1"/>
</dbReference>
<keyword evidence="1" id="KW-1133">Transmembrane helix</keyword>
<dbReference type="Proteomes" id="UP000075321">
    <property type="component" value="Unassembled WGS sequence"/>
</dbReference>
<dbReference type="PANTHER" id="PTHR40700">
    <property type="entry name" value="HYPOTHETICAL MEMBRANE PROTEIN, CONSERVED, DUF63 FAMILY"/>
    <property type="match status" value="1"/>
</dbReference>
<evidence type="ECO:0000313" key="3">
    <source>
        <dbReference type="Proteomes" id="UP000075321"/>
    </source>
</evidence>
<comment type="caution">
    <text evidence="2">The sequence shown here is derived from an EMBL/GenBank/DDBJ whole genome shotgun (WGS) entry which is preliminary data.</text>
</comment>
<dbReference type="InterPro" id="IPR002749">
    <property type="entry name" value="DUF63"/>
</dbReference>
<protein>
    <submittedName>
        <fullName evidence="2">Uncharacterized protein</fullName>
    </submittedName>
</protein>
<reference evidence="2 3" key="1">
    <citation type="submission" date="2016-02" db="EMBL/GenBank/DDBJ databases">
        <title>Genome sequence of Halalkalicoccus paucihalophilus DSM 24557.</title>
        <authorList>
            <person name="Poehlein A."/>
            <person name="Daniel R."/>
        </authorList>
    </citation>
    <scope>NUCLEOTIDE SEQUENCE [LARGE SCALE GENOMIC DNA]</scope>
    <source>
        <strain evidence="2 3">DSM 24557</strain>
    </source>
</reference>
<evidence type="ECO:0000313" key="2">
    <source>
        <dbReference type="EMBL" id="KYH24149.1"/>
    </source>
</evidence>
<keyword evidence="3" id="KW-1185">Reference proteome</keyword>
<feature type="transmembrane region" description="Helical" evidence="1">
    <location>
        <begin position="21"/>
        <end position="43"/>
    </location>
</feature>
<gene>
    <name evidence="2" type="ORF">HAPAU_37920</name>
</gene>
<dbReference type="AlphaFoldDB" id="A0A151A962"/>
<organism evidence="2 3">
    <name type="scientific">Halalkalicoccus paucihalophilus</name>
    <dbReference type="NCBI Taxonomy" id="1008153"/>
    <lineage>
        <taxon>Archaea</taxon>
        <taxon>Methanobacteriati</taxon>
        <taxon>Methanobacteriota</taxon>
        <taxon>Stenosarchaea group</taxon>
        <taxon>Halobacteria</taxon>
        <taxon>Halobacteriales</taxon>
        <taxon>Halococcaceae</taxon>
        <taxon>Halalkalicoccus</taxon>
    </lineage>
</organism>
<evidence type="ECO:0000256" key="1">
    <source>
        <dbReference type="SAM" id="Phobius"/>
    </source>
</evidence>
<dbReference type="EMBL" id="LTAZ01000016">
    <property type="protein sequence ID" value="KYH24149.1"/>
    <property type="molecule type" value="Genomic_DNA"/>
</dbReference>
<feature type="transmembrane region" description="Helical" evidence="1">
    <location>
        <begin position="139"/>
        <end position="163"/>
    </location>
</feature>
<accession>A0A151A962</accession>
<dbReference type="RefSeq" id="WP_084383883.1">
    <property type="nucleotide sequence ID" value="NZ_LTAZ01000016.1"/>
</dbReference>
<name>A0A151A962_9EURY</name>